<dbReference type="SUPFAM" id="SSF56112">
    <property type="entry name" value="Protein kinase-like (PK-like)"/>
    <property type="match status" value="1"/>
</dbReference>
<proteinExistence type="predicted"/>
<keyword evidence="18" id="KW-1185">Reference proteome</keyword>
<evidence type="ECO:0000256" key="10">
    <source>
        <dbReference type="ARBA" id="ARBA00022989"/>
    </source>
</evidence>
<dbReference type="Gene3D" id="1.10.510.10">
    <property type="entry name" value="Transferase(Phosphotransferase) domain 1"/>
    <property type="match status" value="1"/>
</dbReference>
<evidence type="ECO:0000256" key="11">
    <source>
        <dbReference type="ARBA" id="ARBA00023136"/>
    </source>
</evidence>
<keyword evidence="11 14" id="KW-0472">Membrane</keyword>
<gene>
    <name evidence="17" type="ORF">VitviT2T_005320</name>
</gene>
<keyword evidence="3" id="KW-1003">Cell membrane</keyword>
<keyword evidence="15" id="KW-0732">Signal</keyword>
<evidence type="ECO:0000256" key="1">
    <source>
        <dbReference type="ARBA" id="ARBA00004162"/>
    </source>
</evidence>
<dbReference type="PANTHER" id="PTHR47982">
    <property type="entry name" value="PROLINE-RICH RECEPTOR-LIKE PROTEIN KINASE PERK4"/>
    <property type="match status" value="1"/>
</dbReference>
<evidence type="ECO:0000256" key="7">
    <source>
        <dbReference type="ARBA" id="ARBA00022741"/>
    </source>
</evidence>
<keyword evidence="8" id="KW-0418">Kinase</keyword>
<accession>A0ABY9BT85</accession>
<feature type="signal peptide" evidence="15">
    <location>
        <begin position="1"/>
        <end position="25"/>
    </location>
</feature>
<evidence type="ECO:0000256" key="12">
    <source>
        <dbReference type="ARBA" id="ARBA00047899"/>
    </source>
</evidence>
<dbReference type="Proteomes" id="UP001227230">
    <property type="component" value="Chromosome 4"/>
</dbReference>
<evidence type="ECO:0000256" key="13">
    <source>
        <dbReference type="ARBA" id="ARBA00048679"/>
    </source>
</evidence>
<dbReference type="Pfam" id="PF00069">
    <property type="entry name" value="Pkinase"/>
    <property type="match status" value="2"/>
</dbReference>
<dbReference type="Pfam" id="PF19160">
    <property type="entry name" value="SPARK"/>
    <property type="match status" value="1"/>
</dbReference>
<protein>
    <recommendedName>
        <fullName evidence="2">non-specific serine/threonine protein kinase</fullName>
        <ecNumber evidence="2">2.7.11.1</ecNumber>
    </recommendedName>
</protein>
<dbReference type="EC" id="2.7.11.1" evidence="2"/>
<comment type="catalytic activity">
    <reaction evidence="12">
        <text>L-threonyl-[protein] + ATP = O-phospho-L-threonyl-[protein] + ADP + H(+)</text>
        <dbReference type="Rhea" id="RHEA:46608"/>
        <dbReference type="Rhea" id="RHEA-COMP:11060"/>
        <dbReference type="Rhea" id="RHEA-COMP:11605"/>
        <dbReference type="ChEBI" id="CHEBI:15378"/>
        <dbReference type="ChEBI" id="CHEBI:30013"/>
        <dbReference type="ChEBI" id="CHEBI:30616"/>
        <dbReference type="ChEBI" id="CHEBI:61977"/>
        <dbReference type="ChEBI" id="CHEBI:456216"/>
        <dbReference type="EC" id="2.7.11.1"/>
    </reaction>
</comment>
<evidence type="ECO:0000256" key="6">
    <source>
        <dbReference type="ARBA" id="ARBA00022692"/>
    </source>
</evidence>
<comment type="catalytic activity">
    <reaction evidence="13">
        <text>L-seryl-[protein] + ATP = O-phospho-L-seryl-[protein] + ADP + H(+)</text>
        <dbReference type="Rhea" id="RHEA:17989"/>
        <dbReference type="Rhea" id="RHEA-COMP:9863"/>
        <dbReference type="Rhea" id="RHEA-COMP:11604"/>
        <dbReference type="ChEBI" id="CHEBI:15378"/>
        <dbReference type="ChEBI" id="CHEBI:29999"/>
        <dbReference type="ChEBI" id="CHEBI:30616"/>
        <dbReference type="ChEBI" id="CHEBI:83421"/>
        <dbReference type="ChEBI" id="CHEBI:456216"/>
        <dbReference type="EC" id="2.7.11.1"/>
    </reaction>
</comment>
<dbReference type="Gene3D" id="3.30.200.20">
    <property type="entry name" value="Phosphorylase Kinase, domain 1"/>
    <property type="match status" value="1"/>
</dbReference>
<keyword evidence="7" id="KW-0547">Nucleotide-binding</keyword>
<evidence type="ECO:0000256" key="5">
    <source>
        <dbReference type="ARBA" id="ARBA00022679"/>
    </source>
</evidence>
<evidence type="ECO:0000259" key="16">
    <source>
        <dbReference type="PROSITE" id="PS50011"/>
    </source>
</evidence>
<keyword evidence="5" id="KW-0808">Transferase</keyword>
<evidence type="ECO:0000256" key="3">
    <source>
        <dbReference type="ARBA" id="ARBA00022475"/>
    </source>
</evidence>
<evidence type="ECO:0000256" key="4">
    <source>
        <dbReference type="ARBA" id="ARBA00022527"/>
    </source>
</evidence>
<evidence type="ECO:0000313" key="17">
    <source>
        <dbReference type="EMBL" id="WJZ85802.1"/>
    </source>
</evidence>
<evidence type="ECO:0000256" key="14">
    <source>
        <dbReference type="SAM" id="Phobius"/>
    </source>
</evidence>
<evidence type="ECO:0000256" key="9">
    <source>
        <dbReference type="ARBA" id="ARBA00022840"/>
    </source>
</evidence>
<reference evidence="17 18" key="1">
    <citation type="journal article" date="2023" name="Hortic Res">
        <title>The complete reference genome for grapevine (Vitis vinifera L.) genetics and breeding.</title>
        <authorList>
            <person name="Shi X."/>
            <person name="Cao S."/>
            <person name="Wang X."/>
            <person name="Huang S."/>
            <person name="Wang Y."/>
            <person name="Liu Z."/>
            <person name="Liu W."/>
            <person name="Leng X."/>
            <person name="Peng Y."/>
            <person name="Wang N."/>
            <person name="Wang Y."/>
            <person name="Ma Z."/>
            <person name="Xu X."/>
            <person name="Zhang F."/>
            <person name="Xue H."/>
            <person name="Zhong H."/>
            <person name="Wang Y."/>
            <person name="Zhang K."/>
            <person name="Velt A."/>
            <person name="Avia K."/>
            <person name="Holtgrawe D."/>
            <person name="Grimplet J."/>
            <person name="Matus J.T."/>
            <person name="Ware D."/>
            <person name="Wu X."/>
            <person name="Wang H."/>
            <person name="Liu C."/>
            <person name="Fang Y."/>
            <person name="Rustenholz C."/>
            <person name="Cheng Z."/>
            <person name="Xiao H."/>
            <person name="Zhou Y."/>
        </authorList>
    </citation>
    <scope>NUCLEOTIDE SEQUENCE [LARGE SCALE GENOMIC DNA]</scope>
    <source>
        <strain evidence="18">cv. Pinot noir / PN40024</strain>
        <tissue evidence="17">Leaf</tissue>
    </source>
</reference>
<dbReference type="InterPro" id="IPR011009">
    <property type="entry name" value="Kinase-like_dom_sf"/>
</dbReference>
<dbReference type="InterPro" id="IPR043891">
    <property type="entry name" value="SPARK"/>
</dbReference>
<keyword evidence="10 14" id="KW-1133">Transmembrane helix</keyword>
<dbReference type="InterPro" id="IPR000719">
    <property type="entry name" value="Prot_kinase_dom"/>
</dbReference>
<evidence type="ECO:0000313" key="18">
    <source>
        <dbReference type="Proteomes" id="UP001227230"/>
    </source>
</evidence>
<sequence length="531" mass="58763">MNANRHRNKLALSFILTFFVLVVWCQAPEPACGLNLSPNLSQLNNECIDVQENISEWRTLPKTLCCQDAITILSRALAQNLKQTNGNIFIEQDQWGNCSGSFGRPGQSCGFDNLLQGRSQCSLVDFSKFKNEEKYKHALDSCSHFNFTTPIDSACKSCSEAILDARKQLLNGYVTDKTDTEKGICGLAVLISVAAGRNDSQSLDIGGMFRCFPVLNMLATDSIAKALLAIFVASASLMLIIMLIKFVAKDKQSAKAKEITKITETTWSGLYRFSKSEIEKAISSANERSSLGQGSAGQVFKGVLPSGQAVAIKHIYKTNSHDSFTREVEGLSRIRHPNLVCLFGTCVEDGDMYLLTNILLTDNLEPKLSDFGLAKMLGMEESKVFTDVRGTIGYMDPEYMTNAKLTAASDIYSFGIVTLQLLSGQKVIDLDLDARDQLTRKAKDVNMGKRPLKDFEDPRLKGEVVTEDFQSILQVAVLCAAKSNKGRPSIDQVFQEMDRAWKNTVAYMRTKETITQATTSYSRSMEEFVSV</sequence>
<keyword evidence="4" id="KW-0723">Serine/threonine-protein kinase</keyword>
<feature type="chain" id="PRO_5047352384" description="non-specific serine/threonine protein kinase" evidence="15">
    <location>
        <begin position="26"/>
        <end position="531"/>
    </location>
</feature>
<feature type="domain" description="Protein kinase" evidence="16">
    <location>
        <begin position="285"/>
        <end position="531"/>
    </location>
</feature>
<evidence type="ECO:0000256" key="8">
    <source>
        <dbReference type="ARBA" id="ARBA00022777"/>
    </source>
</evidence>
<feature type="transmembrane region" description="Helical" evidence="14">
    <location>
        <begin position="226"/>
        <end position="248"/>
    </location>
</feature>
<dbReference type="PANTHER" id="PTHR47982:SF57">
    <property type="entry name" value="PROTEIN KINASE DOMAIN-CONTAINING PROTEIN"/>
    <property type="match status" value="1"/>
</dbReference>
<comment type="subcellular location">
    <subcellularLocation>
        <location evidence="1">Cell membrane</location>
        <topology evidence="1">Single-pass membrane protein</topology>
    </subcellularLocation>
</comment>
<dbReference type="EMBL" id="CP126651">
    <property type="protein sequence ID" value="WJZ85802.1"/>
    <property type="molecule type" value="Genomic_DNA"/>
</dbReference>
<evidence type="ECO:0000256" key="15">
    <source>
        <dbReference type="SAM" id="SignalP"/>
    </source>
</evidence>
<evidence type="ECO:0000256" key="2">
    <source>
        <dbReference type="ARBA" id="ARBA00012513"/>
    </source>
</evidence>
<organism evidence="17 18">
    <name type="scientific">Vitis vinifera</name>
    <name type="common">Grape</name>
    <dbReference type="NCBI Taxonomy" id="29760"/>
    <lineage>
        <taxon>Eukaryota</taxon>
        <taxon>Viridiplantae</taxon>
        <taxon>Streptophyta</taxon>
        <taxon>Embryophyta</taxon>
        <taxon>Tracheophyta</taxon>
        <taxon>Spermatophyta</taxon>
        <taxon>Magnoliopsida</taxon>
        <taxon>eudicotyledons</taxon>
        <taxon>Gunneridae</taxon>
        <taxon>Pentapetalae</taxon>
        <taxon>rosids</taxon>
        <taxon>Vitales</taxon>
        <taxon>Vitaceae</taxon>
        <taxon>Viteae</taxon>
        <taxon>Vitis</taxon>
    </lineage>
</organism>
<name>A0ABY9BT85_VITVI</name>
<dbReference type="PROSITE" id="PS50011">
    <property type="entry name" value="PROTEIN_KINASE_DOM"/>
    <property type="match status" value="1"/>
</dbReference>
<dbReference type="InterPro" id="IPR047117">
    <property type="entry name" value="PERK1-13-like"/>
</dbReference>
<keyword evidence="6 14" id="KW-0812">Transmembrane</keyword>
<keyword evidence="9" id="KW-0067">ATP-binding</keyword>